<evidence type="ECO:0000256" key="1">
    <source>
        <dbReference type="ARBA" id="ARBA00022729"/>
    </source>
</evidence>
<feature type="region of interest" description="Disordered" evidence="3">
    <location>
        <begin position="81"/>
        <end position="151"/>
    </location>
</feature>
<dbReference type="InterPro" id="IPR001480">
    <property type="entry name" value="Bulb-type_lectin_dom"/>
</dbReference>
<name>A0ABD1VFI0_9LAMI</name>
<sequence>MSNRISENGKLVVMDQDSRTNLWETSNVEKGNDLKLLESGNLVLLNEQGIIVWQSFEFPTDTWLPGMNLTTQQWLTSWKSSSDPAPGRYSVRLNPPDYATTSTATPTRSNKNKVKKRDSKYKETQNISRHSSEILSSSSSSSKLKIPEEATTSPTPVLILPIVASSLGLNKMKTRSGPLPHESFFSSGSRDRGASLGSRTLSKPLGSGGTGGVDGGFEFGVWEEEE</sequence>
<feature type="compositionally biased region" description="Polar residues" evidence="3">
    <location>
        <begin position="99"/>
        <end position="109"/>
    </location>
</feature>
<dbReference type="EMBL" id="JBFOLJ010000005">
    <property type="protein sequence ID" value="KAL2535353.1"/>
    <property type="molecule type" value="Genomic_DNA"/>
</dbReference>
<dbReference type="InterPro" id="IPR036426">
    <property type="entry name" value="Bulb-type_lectin_dom_sf"/>
</dbReference>
<feature type="compositionally biased region" description="Low complexity" evidence="3">
    <location>
        <begin position="133"/>
        <end position="142"/>
    </location>
</feature>
<feature type="compositionally biased region" description="Gly residues" evidence="3">
    <location>
        <begin position="206"/>
        <end position="218"/>
    </location>
</feature>
<proteinExistence type="predicted"/>
<dbReference type="PANTHER" id="PTHR32444:SF247">
    <property type="entry name" value="OS01G0958200 PROTEIN"/>
    <property type="match status" value="1"/>
</dbReference>
<evidence type="ECO:0000313" key="6">
    <source>
        <dbReference type="Proteomes" id="UP001604277"/>
    </source>
</evidence>
<keyword evidence="2" id="KW-0325">Glycoprotein</keyword>
<feature type="domain" description="Bulb-type lectin" evidence="4">
    <location>
        <begin position="1"/>
        <end position="57"/>
    </location>
</feature>
<comment type="caution">
    <text evidence="5">The sequence shown here is derived from an EMBL/GenBank/DDBJ whole genome shotgun (WGS) entry which is preliminary data.</text>
</comment>
<dbReference type="Proteomes" id="UP001604277">
    <property type="component" value="Unassembled WGS sequence"/>
</dbReference>
<accession>A0ABD1VFI0</accession>
<dbReference type="PANTHER" id="PTHR32444">
    <property type="entry name" value="BULB-TYPE LECTIN DOMAIN-CONTAINING PROTEIN"/>
    <property type="match status" value="1"/>
</dbReference>
<evidence type="ECO:0000313" key="5">
    <source>
        <dbReference type="EMBL" id="KAL2535353.1"/>
    </source>
</evidence>
<protein>
    <submittedName>
        <fullName evidence="5">Receptor-like serine/threonine-protein kinase</fullName>
    </submittedName>
</protein>
<reference evidence="6" key="1">
    <citation type="submission" date="2024-07" db="EMBL/GenBank/DDBJ databases">
        <title>Two chromosome-level genome assemblies of Korean endemic species Abeliophyllum distichum and Forsythia ovata (Oleaceae).</title>
        <authorList>
            <person name="Jang H."/>
        </authorList>
    </citation>
    <scope>NUCLEOTIDE SEQUENCE [LARGE SCALE GENOMIC DNA]</scope>
</reference>
<evidence type="ECO:0000256" key="2">
    <source>
        <dbReference type="ARBA" id="ARBA00023180"/>
    </source>
</evidence>
<keyword evidence="6" id="KW-1185">Reference proteome</keyword>
<evidence type="ECO:0000259" key="4">
    <source>
        <dbReference type="PROSITE" id="PS50927"/>
    </source>
</evidence>
<gene>
    <name evidence="5" type="ORF">Fot_16744</name>
</gene>
<dbReference type="Gene3D" id="2.90.10.10">
    <property type="entry name" value="Bulb-type lectin domain"/>
    <property type="match status" value="1"/>
</dbReference>
<dbReference type="SUPFAM" id="SSF51110">
    <property type="entry name" value="alpha-D-mannose-specific plant lectins"/>
    <property type="match status" value="1"/>
</dbReference>
<feature type="region of interest" description="Disordered" evidence="3">
    <location>
        <begin position="177"/>
        <end position="226"/>
    </location>
</feature>
<dbReference type="PROSITE" id="PS50927">
    <property type="entry name" value="BULB_LECTIN"/>
    <property type="match status" value="1"/>
</dbReference>
<feature type="compositionally biased region" description="Basic residues" evidence="3">
    <location>
        <begin position="110"/>
        <end position="119"/>
    </location>
</feature>
<dbReference type="AlphaFoldDB" id="A0ABD1VFI0"/>
<evidence type="ECO:0000256" key="3">
    <source>
        <dbReference type="SAM" id="MobiDB-lite"/>
    </source>
</evidence>
<organism evidence="5 6">
    <name type="scientific">Forsythia ovata</name>
    <dbReference type="NCBI Taxonomy" id="205694"/>
    <lineage>
        <taxon>Eukaryota</taxon>
        <taxon>Viridiplantae</taxon>
        <taxon>Streptophyta</taxon>
        <taxon>Embryophyta</taxon>
        <taxon>Tracheophyta</taxon>
        <taxon>Spermatophyta</taxon>
        <taxon>Magnoliopsida</taxon>
        <taxon>eudicotyledons</taxon>
        <taxon>Gunneridae</taxon>
        <taxon>Pentapetalae</taxon>
        <taxon>asterids</taxon>
        <taxon>lamiids</taxon>
        <taxon>Lamiales</taxon>
        <taxon>Oleaceae</taxon>
        <taxon>Forsythieae</taxon>
        <taxon>Forsythia</taxon>
    </lineage>
</organism>
<dbReference type="Pfam" id="PF01453">
    <property type="entry name" value="B_lectin"/>
    <property type="match status" value="1"/>
</dbReference>
<keyword evidence="1" id="KW-0732">Signal</keyword>